<evidence type="ECO:0000313" key="2">
    <source>
        <dbReference type="Proteomes" id="UP000630887"/>
    </source>
</evidence>
<accession>A0A8J3P9R2</accession>
<comment type="caution">
    <text evidence="1">The sequence shown here is derived from an EMBL/GenBank/DDBJ whole genome shotgun (WGS) entry which is preliminary data.</text>
</comment>
<gene>
    <name evidence="1" type="ORF">Cco03nite_53130</name>
</gene>
<reference evidence="1 2" key="1">
    <citation type="submission" date="2021-01" db="EMBL/GenBank/DDBJ databases">
        <title>Whole genome shotgun sequence of Catellatospora coxensis NBRC 107359.</title>
        <authorList>
            <person name="Komaki H."/>
            <person name="Tamura T."/>
        </authorList>
    </citation>
    <scope>NUCLEOTIDE SEQUENCE [LARGE SCALE GENOMIC DNA]</scope>
    <source>
        <strain evidence="1 2">NBRC 107359</strain>
    </source>
</reference>
<proteinExistence type="predicted"/>
<dbReference type="Proteomes" id="UP000630887">
    <property type="component" value="Unassembled WGS sequence"/>
</dbReference>
<name>A0A8J3P9R2_9ACTN</name>
<dbReference type="AlphaFoldDB" id="A0A8J3P9R2"/>
<keyword evidence="2" id="KW-1185">Reference proteome</keyword>
<dbReference type="EMBL" id="BONI01000050">
    <property type="protein sequence ID" value="GIG08613.1"/>
    <property type="molecule type" value="Genomic_DNA"/>
</dbReference>
<evidence type="ECO:0000313" key="1">
    <source>
        <dbReference type="EMBL" id="GIG08613.1"/>
    </source>
</evidence>
<protein>
    <submittedName>
        <fullName evidence="1">Uncharacterized protein</fullName>
    </submittedName>
</protein>
<sequence length="176" mass="18957">MAWMSARAARIAGGGLVSSVTRDDLVAEWADAASRGWTVDDDAVLLSAWRESYHGDRSAFSETMDYEAAVNGRGIPDLDLTVEGEERAAVLLRRGVAFAWAALHEQYRRLPEVEVAAYVSSAGTLVDPDRFTGNVTFCAVRPGRPPYIDPARLTGDIVVSITTGDCASPLPEGQRS</sequence>
<organism evidence="1 2">
    <name type="scientific">Catellatospora coxensis</name>
    <dbReference type="NCBI Taxonomy" id="310354"/>
    <lineage>
        <taxon>Bacteria</taxon>
        <taxon>Bacillati</taxon>
        <taxon>Actinomycetota</taxon>
        <taxon>Actinomycetes</taxon>
        <taxon>Micromonosporales</taxon>
        <taxon>Micromonosporaceae</taxon>
        <taxon>Catellatospora</taxon>
    </lineage>
</organism>